<reference evidence="1 2" key="1">
    <citation type="journal article" date="2016" name="Front. Microbiol.">
        <title>Single-Cell (Meta-)Genomics of a Dimorphic Candidatus Thiomargarita nelsonii Reveals Genomic Plasticity.</title>
        <authorList>
            <person name="Flood B.E."/>
            <person name="Fliss P."/>
            <person name="Jones D.S."/>
            <person name="Dick G.J."/>
            <person name="Jain S."/>
            <person name="Kaster A.K."/>
            <person name="Winkel M."/>
            <person name="Mussmann M."/>
            <person name="Bailey J."/>
        </authorList>
    </citation>
    <scope>NUCLEOTIDE SEQUENCE [LARGE SCALE GENOMIC DNA]</scope>
    <source>
        <strain evidence="1">Hydrate Ridge</strain>
    </source>
</reference>
<comment type="caution">
    <text evidence="1">The sequence shown here is derived from an EMBL/GenBank/DDBJ whole genome shotgun (WGS) entry which is preliminary data.</text>
</comment>
<dbReference type="AlphaFoldDB" id="A0A0A6PKZ1"/>
<evidence type="ECO:0000313" key="2">
    <source>
        <dbReference type="Proteomes" id="UP000030428"/>
    </source>
</evidence>
<name>A0A0A6PKZ1_9GAMM</name>
<keyword evidence="2" id="KW-1185">Reference proteome</keyword>
<gene>
    <name evidence="1" type="ORF">PN36_14665</name>
</gene>
<protein>
    <recommendedName>
        <fullName evidence="3">KAP NTPase domain-containing protein</fullName>
    </recommendedName>
</protein>
<dbReference type="EMBL" id="JSZA02000051">
    <property type="protein sequence ID" value="KHD10834.1"/>
    <property type="molecule type" value="Genomic_DNA"/>
</dbReference>
<evidence type="ECO:0000313" key="1">
    <source>
        <dbReference type="EMBL" id="KHD10834.1"/>
    </source>
</evidence>
<sequence>MNLSHYKFKENPFRITPPINPEEIVWAGRTKLKQKIDHRIKMGIETSVSRIVLNWGRYGSGKTHAANYYTKTSYIQDRFGVNTKNIKINLPRTSKDPVQAFLRALVGQLSFDNIVSDFSELDTIFTEQLGDIIAVNSNDHVISEFIKRFIEKEDNTSLFSNEDAKIKQLNALKHYLYGDSTPTTLNALGLPLGLEDDEQVVNLISTLFNCITYQKKLYQSVFLWIDEFEDIDTLTRSNQDRLTTFLRQLVDKTPNNLTIFLNVTLKGRGDIEDLSIRLGEALASRAKRFIEFDSPTVSEALDYLKDLINHPLFRTEIDEKSPFYPVTEAATKYIIEHLGKLSIRKINEVFSLIIELALIEEEIPKYIDIEFVNAIKEEIIFWED</sequence>
<dbReference type="Gene3D" id="3.40.50.300">
    <property type="entry name" value="P-loop containing nucleotide triphosphate hydrolases"/>
    <property type="match status" value="1"/>
</dbReference>
<dbReference type="Proteomes" id="UP000030428">
    <property type="component" value="Unassembled WGS sequence"/>
</dbReference>
<proteinExistence type="predicted"/>
<dbReference type="InterPro" id="IPR027417">
    <property type="entry name" value="P-loop_NTPase"/>
</dbReference>
<dbReference type="SUPFAM" id="SSF52540">
    <property type="entry name" value="P-loop containing nucleoside triphosphate hydrolases"/>
    <property type="match status" value="1"/>
</dbReference>
<organism evidence="1 2">
    <name type="scientific">Candidatus Thiomargarita nelsonii</name>
    <dbReference type="NCBI Taxonomy" id="1003181"/>
    <lineage>
        <taxon>Bacteria</taxon>
        <taxon>Pseudomonadati</taxon>
        <taxon>Pseudomonadota</taxon>
        <taxon>Gammaproteobacteria</taxon>
        <taxon>Thiotrichales</taxon>
        <taxon>Thiotrichaceae</taxon>
        <taxon>Thiomargarita</taxon>
    </lineage>
</organism>
<accession>A0A0A6PKZ1</accession>
<evidence type="ECO:0008006" key="3">
    <source>
        <dbReference type="Google" id="ProtNLM"/>
    </source>
</evidence>